<dbReference type="Gene3D" id="3.30.70.1730">
    <property type="match status" value="1"/>
</dbReference>
<evidence type="ECO:0000256" key="2">
    <source>
        <dbReference type="ARBA" id="ARBA00008889"/>
    </source>
</evidence>
<dbReference type="KEGG" id="elv:FNIIJ_157"/>
<accession>A0A068DNW3</accession>
<evidence type="ECO:0000256" key="3">
    <source>
        <dbReference type="ARBA" id="ARBA00022980"/>
    </source>
</evidence>
<evidence type="ECO:0000256" key="6">
    <source>
        <dbReference type="ARBA" id="ARBA00035502"/>
    </source>
</evidence>
<proteinExistence type="inferred from homology"/>
<dbReference type="CDD" id="cd05797">
    <property type="entry name" value="Ribosomal_L10"/>
    <property type="match status" value="1"/>
</dbReference>
<organism evidence="7 8">
    <name type="scientific">Candidatus Walczuchella monophlebidarum</name>
    <dbReference type="NCBI Taxonomy" id="1415657"/>
    <lineage>
        <taxon>Bacteria</taxon>
        <taxon>Pseudomonadati</taxon>
        <taxon>Bacteroidota</taxon>
        <taxon>Flavobacteriia</taxon>
        <taxon>Flavobacteriales</taxon>
        <taxon>Candidatus Walczuchella</taxon>
    </lineage>
</organism>
<keyword evidence="3 7" id="KW-0689">Ribosomal protein</keyword>
<dbReference type="RefSeq" id="WP_038436156.1">
    <property type="nucleotide sequence ID" value="NZ_CP006873.1"/>
</dbReference>
<keyword evidence="8" id="KW-1185">Reference proteome</keyword>
<dbReference type="HOGENOM" id="CLU_092227_3_0_10"/>
<comment type="similarity">
    <text evidence="2">Belongs to the universal ribosomal protein uL10 family.</text>
</comment>
<dbReference type="GO" id="GO:0005840">
    <property type="term" value="C:ribosome"/>
    <property type="evidence" value="ECO:0007669"/>
    <property type="project" value="UniProtKB-KW"/>
</dbReference>
<evidence type="ECO:0000256" key="5">
    <source>
        <dbReference type="ARBA" id="ARBA00035202"/>
    </source>
</evidence>
<dbReference type="NCBIfam" id="NF000955">
    <property type="entry name" value="PRK00099.1-1"/>
    <property type="match status" value="1"/>
</dbReference>
<keyword evidence="4" id="KW-0687">Ribonucleoprotein</keyword>
<dbReference type="EMBL" id="CP006873">
    <property type="protein sequence ID" value="AID37440.1"/>
    <property type="molecule type" value="Genomic_DNA"/>
</dbReference>
<evidence type="ECO:0000256" key="1">
    <source>
        <dbReference type="ARBA" id="ARBA00002633"/>
    </source>
</evidence>
<name>A0A068DNW3_9FLAO</name>
<sequence length="180" mass="20456">MTKEQKLQSIKTLTSVLSSKNIYFIDISGINANKISELRRNCSDYQVKVRLVKNTLLRKAMESHITKWSPLFCVIQGNTFVMTSEVNNVPAKIIRDFKTKNNSDKPLFKCAYVEESFYIGSEQFETLVNIKSKTELISDVISLLHFPLTNMISTLKSVDHKILGCLEILSKGSPQFSQIT</sequence>
<dbReference type="SUPFAM" id="SSF160369">
    <property type="entry name" value="Ribosomal protein L10-like"/>
    <property type="match status" value="1"/>
</dbReference>
<protein>
    <recommendedName>
        <fullName evidence="5">Large ribosomal subunit protein uL10</fullName>
    </recommendedName>
    <alternativeName>
        <fullName evidence="6">50S ribosomal protein L10</fullName>
    </alternativeName>
</protein>
<dbReference type="InterPro" id="IPR047865">
    <property type="entry name" value="Ribosomal_uL10_bac_type"/>
</dbReference>
<dbReference type="Proteomes" id="UP000027148">
    <property type="component" value="Chromosome"/>
</dbReference>
<dbReference type="AlphaFoldDB" id="A0A068DNW3"/>
<dbReference type="PANTHER" id="PTHR11560">
    <property type="entry name" value="39S RIBOSOMAL PROTEIN L10, MITOCHONDRIAL"/>
    <property type="match status" value="1"/>
</dbReference>
<dbReference type="STRING" id="1415657.FNIIJ_157"/>
<gene>
    <name evidence="7" type="primary">rplJ</name>
    <name evidence="7" type="ORF">FNIIJ_157</name>
</gene>
<dbReference type="OrthoDB" id="1523686at2"/>
<reference evidence="7 8" key="1">
    <citation type="journal article" date="2014" name="Genome Biol. Evol.">
        <title>Genome sequence of "Candidatus Walczuchella monophlebidarum" the flavobacterial endosymbiont of Llaveia axin axin (Hemiptera: Coccoidea: Monophlebidae).</title>
        <authorList>
            <person name="Rosas-Perez T."/>
            <person name="Rosenblueth M."/>
            <person name="Rincon-Rosales R."/>
            <person name="Mora J."/>
            <person name="Martinez-Romero E."/>
        </authorList>
    </citation>
    <scope>NUCLEOTIDE SEQUENCE [LARGE SCALE GENOMIC DNA]</scope>
    <source>
        <strain evidence="7">FNIIJ</strain>
    </source>
</reference>
<dbReference type="InterPro" id="IPR043141">
    <property type="entry name" value="Ribosomal_uL10-like_sf"/>
</dbReference>
<evidence type="ECO:0000256" key="4">
    <source>
        <dbReference type="ARBA" id="ARBA00023274"/>
    </source>
</evidence>
<dbReference type="GO" id="GO:1990904">
    <property type="term" value="C:ribonucleoprotein complex"/>
    <property type="evidence" value="ECO:0007669"/>
    <property type="project" value="UniProtKB-KW"/>
</dbReference>
<evidence type="ECO:0000313" key="7">
    <source>
        <dbReference type="EMBL" id="AID37440.1"/>
    </source>
</evidence>
<dbReference type="Pfam" id="PF00466">
    <property type="entry name" value="Ribosomal_L10"/>
    <property type="match status" value="1"/>
</dbReference>
<dbReference type="InterPro" id="IPR001790">
    <property type="entry name" value="Ribosomal_uL10"/>
</dbReference>
<evidence type="ECO:0000313" key="8">
    <source>
        <dbReference type="Proteomes" id="UP000027148"/>
    </source>
</evidence>
<comment type="function">
    <text evidence="1">Forms part of the ribosomal stalk, playing a central role in the interaction of the ribosome with GTP-bound translation factors.</text>
</comment>